<dbReference type="GO" id="GO:0020037">
    <property type="term" value="F:heme binding"/>
    <property type="evidence" value="ECO:0007669"/>
    <property type="project" value="InterPro"/>
</dbReference>
<dbReference type="STRING" id="416450.A0A1V6QJ57"/>
<evidence type="ECO:0000256" key="6">
    <source>
        <dbReference type="ARBA" id="ARBA00023004"/>
    </source>
</evidence>
<keyword evidence="10" id="KW-1133">Transmembrane helix</keyword>
<dbReference type="InterPro" id="IPR002401">
    <property type="entry name" value="Cyt_P450_E_grp-I"/>
</dbReference>
<dbReference type="GO" id="GO:0005506">
    <property type="term" value="F:iron ion binding"/>
    <property type="evidence" value="ECO:0007669"/>
    <property type="project" value="InterPro"/>
</dbReference>
<dbReference type="InterPro" id="IPR050121">
    <property type="entry name" value="Cytochrome_P450_monoxygenase"/>
</dbReference>
<evidence type="ECO:0000256" key="3">
    <source>
        <dbReference type="ARBA" id="ARBA00022617"/>
    </source>
</evidence>
<keyword evidence="12" id="KW-1185">Reference proteome</keyword>
<accession>A0A1V6QJ57</accession>
<reference evidence="12" key="1">
    <citation type="journal article" date="2017" name="Nat. Microbiol.">
        <title>Global analysis of biosynthetic gene clusters reveals vast potential of secondary metabolite production in Penicillium species.</title>
        <authorList>
            <person name="Nielsen J.C."/>
            <person name="Grijseels S."/>
            <person name="Prigent S."/>
            <person name="Ji B."/>
            <person name="Dainat J."/>
            <person name="Nielsen K.F."/>
            <person name="Frisvad J.C."/>
            <person name="Workman M."/>
            <person name="Nielsen J."/>
        </authorList>
    </citation>
    <scope>NUCLEOTIDE SEQUENCE [LARGE SCALE GENOMIC DNA]</scope>
    <source>
        <strain evidence="12">IBT 31811</strain>
    </source>
</reference>
<dbReference type="InterPro" id="IPR036396">
    <property type="entry name" value="Cyt_P450_sf"/>
</dbReference>
<evidence type="ECO:0000256" key="1">
    <source>
        <dbReference type="ARBA" id="ARBA00001971"/>
    </source>
</evidence>
<evidence type="ECO:0000256" key="4">
    <source>
        <dbReference type="ARBA" id="ARBA00022723"/>
    </source>
</evidence>
<dbReference type="PRINTS" id="PR00463">
    <property type="entry name" value="EP450I"/>
</dbReference>
<dbReference type="PANTHER" id="PTHR24305:SF210">
    <property type="entry name" value="CYTOCHROME P450 MONOOXYGENASE ASQL-RELATED"/>
    <property type="match status" value="1"/>
</dbReference>
<dbReference type="PROSITE" id="PS00086">
    <property type="entry name" value="CYTOCHROME_P450"/>
    <property type="match status" value="1"/>
</dbReference>
<keyword evidence="5 9" id="KW-0560">Oxidoreductase</keyword>
<keyword evidence="10" id="KW-0472">Membrane</keyword>
<dbReference type="GO" id="GO:0004497">
    <property type="term" value="F:monooxygenase activity"/>
    <property type="evidence" value="ECO:0007669"/>
    <property type="project" value="UniProtKB-KW"/>
</dbReference>
<evidence type="ECO:0000256" key="9">
    <source>
        <dbReference type="RuleBase" id="RU000461"/>
    </source>
</evidence>
<evidence type="ECO:0000256" key="8">
    <source>
        <dbReference type="PIRSR" id="PIRSR602401-1"/>
    </source>
</evidence>
<dbReference type="AlphaFoldDB" id="A0A1V6QJ57"/>
<keyword evidence="10" id="KW-0812">Transmembrane</keyword>
<dbReference type="PANTHER" id="PTHR24305">
    <property type="entry name" value="CYTOCHROME P450"/>
    <property type="match status" value="1"/>
</dbReference>
<evidence type="ECO:0000313" key="11">
    <source>
        <dbReference type="EMBL" id="OQD88916.1"/>
    </source>
</evidence>
<protein>
    <recommendedName>
        <fullName evidence="13">Isotrichodermin C-15 hydroxylase</fullName>
    </recommendedName>
</protein>
<dbReference type="Pfam" id="PF00067">
    <property type="entry name" value="p450"/>
    <property type="match status" value="1"/>
</dbReference>
<comment type="cofactor">
    <cofactor evidence="1 8">
        <name>heme</name>
        <dbReference type="ChEBI" id="CHEBI:30413"/>
    </cofactor>
</comment>
<comment type="similarity">
    <text evidence="2 9">Belongs to the cytochrome P450 family.</text>
</comment>
<keyword evidence="6 8" id="KW-0408">Iron</keyword>
<keyword evidence="3 8" id="KW-0349">Heme</keyword>
<feature type="transmembrane region" description="Helical" evidence="10">
    <location>
        <begin position="20"/>
        <end position="39"/>
    </location>
</feature>
<dbReference type="GO" id="GO:0043386">
    <property type="term" value="P:mycotoxin biosynthetic process"/>
    <property type="evidence" value="ECO:0007669"/>
    <property type="project" value="UniProtKB-ARBA"/>
</dbReference>
<keyword evidence="7 9" id="KW-0503">Monooxygenase</keyword>
<evidence type="ECO:0000256" key="10">
    <source>
        <dbReference type="SAM" id="Phobius"/>
    </source>
</evidence>
<gene>
    <name evidence="11" type="ORF">PENANT_c003G00194</name>
</gene>
<feature type="binding site" description="axial binding residue" evidence="8">
    <location>
        <position position="449"/>
    </location>
    <ligand>
        <name>heme</name>
        <dbReference type="ChEBI" id="CHEBI:30413"/>
    </ligand>
    <ligandPart>
        <name>Fe</name>
        <dbReference type="ChEBI" id="CHEBI:18248"/>
    </ligandPart>
</feature>
<dbReference type="EMBL" id="MDYN01000003">
    <property type="protein sequence ID" value="OQD88916.1"/>
    <property type="molecule type" value="Genomic_DNA"/>
</dbReference>
<dbReference type="Proteomes" id="UP000191672">
    <property type="component" value="Unassembled WGS sequence"/>
</dbReference>
<keyword evidence="4 8" id="KW-0479">Metal-binding</keyword>
<comment type="caution">
    <text evidence="11">The sequence shown here is derived from an EMBL/GenBank/DDBJ whole genome shotgun (WGS) entry which is preliminary data.</text>
</comment>
<dbReference type="SUPFAM" id="SSF48264">
    <property type="entry name" value="Cytochrome P450"/>
    <property type="match status" value="1"/>
</dbReference>
<evidence type="ECO:0000256" key="7">
    <source>
        <dbReference type="ARBA" id="ARBA00023033"/>
    </source>
</evidence>
<sequence>MPGKLQYCIIRTPSFEQDFLLWFSYSIVYTFWISPLRHFPGPRLWALSKIPLSLSVLRGYNHLDILALHARYGPAIRISPDELAFNTTHSFHDIYGHRPGGCFQKDRCHYIPPVNGVDHLLCAVDDANYTRQKRLLAPAFSDKALKDQEGLIRGYVDTLINKLRLRVKHGDSLVDIKTWMNFTTFDITGDLMFGESFDCLKDSQLHPWIQMIFSSLKVMAFIGVFNQFPLIRGALDLLVPAEAKQKSQEHFDLTAQKVDRRLETNIGRPDFVSAILQNGLRDDMGQDCAKKTMTRAEIHSNGFILIIAGSETSATLLSGCLFFLCTHAKAMNRLVSEIRTAFKKDSQITFGGQCGLTYLEAVIEESLRMYPPFVTNLARVAPQHGALVNGQFVPAGTIVSCHHYASYRSESNFAFPNQFMPERWLGTDSVFENDQKDVLQPFSLGPRQCLGKTLAYFEIRLILCKLLFNFDITLSPVSINWPDQKVYLVWEKPALMVKLTDRFPDIEPSPQEPLTMFSQ</sequence>
<evidence type="ECO:0000256" key="2">
    <source>
        <dbReference type="ARBA" id="ARBA00010617"/>
    </source>
</evidence>
<dbReference type="InterPro" id="IPR001128">
    <property type="entry name" value="Cyt_P450"/>
</dbReference>
<organism evidence="11 12">
    <name type="scientific">Penicillium antarcticum</name>
    <dbReference type="NCBI Taxonomy" id="416450"/>
    <lineage>
        <taxon>Eukaryota</taxon>
        <taxon>Fungi</taxon>
        <taxon>Dikarya</taxon>
        <taxon>Ascomycota</taxon>
        <taxon>Pezizomycotina</taxon>
        <taxon>Eurotiomycetes</taxon>
        <taxon>Eurotiomycetidae</taxon>
        <taxon>Eurotiales</taxon>
        <taxon>Aspergillaceae</taxon>
        <taxon>Penicillium</taxon>
    </lineage>
</organism>
<dbReference type="CDD" id="cd11058">
    <property type="entry name" value="CYP60B-like"/>
    <property type="match status" value="1"/>
</dbReference>
<dbReference type="GO" id="GO:0016705">
    <property type="term" value="F:oxidoreductase activity, acting on paired donors, with incorporation or reduction of molecular oxygen"/>
    <property type="evidence" value="ECO:0007669"/>
    <property type="project" value="InterPro"/>
</dbReference>
<evidence type="ECO:0000256" key="5">
    <source>
        <dbReference type="ARBA" id="ARBA00023002"/>
    </source>
</evidence>
<evidence type="ECO:0008006" key="13">
    <source>
        <dbReference type="Google" id="ProtNLM"/>
    </source>
</evidence>
<evidence type="ECO:0000313" key="12">
    <source>
        <dbReference type="Proteomes" id="UP000191672"/>
    </source>
</evidence>
<dbReference type="InterPro" id="IPR017972">
    <property type="entry name" value="Cyt_P450_CS"/>
</dbReference>
<dbReference type="Gene3D" id="1.10.630.10">
    <property type="entry name" value="Cytochrome P450"/>
    <property type="match status" value="1"/>
</dbReference>
<name>A0A1V6QJ57_9EURO</name>
<proteinExistence type="inferred from homology"/>
<dbReference type="PRINTS" id="PR00385">
    <property type="entry name" value="P450"/>
</dbReference>